<proteinExistence type="predicted"/>
<evidence type="ECO:0000313" key="3">
    <source>
        <dbReference type="Proteomes" id="UP001596328"/>
    </source>
</evidence>
<comment type="caution">
    <text evidence="2">The sequence shown here is derived from an EMBL/GenBank/DDBJ whole genome shotgun (WGS) entry which is preliminary data.</text>
</comment>
<keyword evidence="3" id="KW-1185">Reference proteome</keyword>
<evidence type="ECO:0008006" key="4">
    <source>
        <dbReference type="Google" id="ProtNLM"/>
    </source>
</evidence>
<sequence>MEPKSGSRRRFLRTVALGAVSGLAGCTADCTPLDDHCDVPGGTATLEPTTTSSPLVEDRTPGPLETDWTVALFRGRDAEFRLVDMPDFSRHALPEDPNDPLEVMFHPDSREFRVEVSPTEAVLTVPEVSVRDSLTFSLYVTDANDEWRVKETELDPRTEPPSPEELLADDGDRTDFDDAEPRSRDRGSKFEELTVRFDLSDVELPPVNAAGRAIVSVEHWHPAELGSRLIEVSTNPRLLKEHYFARVELLGDDGPEEVWLNDDGWNPVRYRKPGTENVYVSSHRVGGGLYDGFDSGAGRVFQTVQRFRKTVYTARTTVPERYYREARELHRERGWLNYAEAYRAPKIPHLRTLARRIWDAQTRAGITERRDRLLATANLVQRIPYEVGESEWMPSVTLYRGIGDCSDKSTLFAGLLNCDPYDTRAAYVHCQFNGGPHAALGIDVRDLGYEPGAEPSDWFTFGPSGDQLDRGLPDTAYAFVELTDARGTGFGAPDADSYRMRELFDTITLDAHPELRDRVNP</sequence>
<feature type="region of interest" description="Disordered" evidence="1">
    <location>
        <begin position="150"/>
        <end position="187"/>
    </location>
</feature>
<dbReference type="PROSITE" id="PS51318">
    <property type="entry name" value="TAT"/>
    <property type="match status" value="1"/>
</dbReference>
<evidence type="ECO:0000313" key="2">
    <source>
        <dbReference type="EMBL" id="MFC6724273.1"/>
    </source>
</evidence>
<feature type="region of interest" description="Disordered" evidence="1">
    <location>
        <begin position="41"/>
        <end position="61"/>
    </location>
</feature>
<feature type="compositionally biased region" description="Basic and acidic residues" evidence="1">
    <location>
        <begin position="170"/>
        <end position="187"/>
    </location>
</feature>
<organism evidence="2 3">
    <name type="scientific">Halobium palmae</name>
    <dbReference type="NCBI Taxonomy" id="1776492"/>
    <lineage>
        <taxon>Archaea</taxon>
        <taxon>Methanobacteriati</taxon>
        <taxon>Methanobacteriota</taxon>
        <taxon>Stenosarchaea group</taxon>
        <taxon>Halobacteria</taxon>
        <taxon>Halobacteriales</taxon>
        <taxon>Haloferacaceae</taxon>
        <taxon>Halobium</taxon>
    </lineage>
</organism>
<gene>
    <name evidence="2" type="ORF">ACFQE1_07780</name>
</gene>
<dbReference type="AlphaFoldDB" id="A0ABD5RZA4"/>
<dbReference type="PROSITE" id="PS51257">
    <property type="entry name" value="PROKAR_LIPOPROTEIN"/>
    <property type="match status" value="1"/>
</dbReference>
<accession>A0ABD5RZA4</accession>
<protein>
    <recommendedName>
        <fullName evidence="4">Transglutaminase-like enzyme, cysteine protease</fullName>
    </recommendedName>
</protein>
<dbReference type="EMBL" id="JBHSWU010000137">
    <property type="protein sequence ID" value="MFC6724273.1"/>
    <property type="molecule type" value="Genomic_DNA"/>
</dbReference>
<dbReference type="Proteomes" id="UP001596328">
    <property type="component" value="Unassembled WGS sequence"/>
</dbReference>
<reference evidence="2 3" key="1">
    <citation type="journal article" date="2019" name="Int. J. Syst. Evol. Microbiol.">
        <title>The Global Catalogue of Microorganisms (GCM) 10K type strain sequencing project: providing services to taxonomists for standard genome sequencing and annotation.</title>
        <authorList>
            <consortium name="The Broad Institute Genomics Platform"/>
            <consortium name="The Broad Institute Genome Sequencing Center for Infectious Disease"/>
            <person name="Wu L."/>
            <person name="Ma J."/>
        </authorList>
    </citation>
    <scope>NUCLEOTIDE SEQUENCE [LARGE SCALE GENOMIC DNA]</scope>
    <source>
        <strain evidence="2 3">NBRC 111368</strain>
    </source>
</reference>
<evidence type="ECO:0000256" key="1">
    <source>
        <dbReference type="SAM" id="MobiDB-lite"/>
    </source>
</evidence>
<dbReference type="InterPro" id="IPR006311">
    <property type="entry name" value="TAT_signal"/>
</dbReference>
<name>A0ABD5RZA4_9EURY</name>